<reference evidence="3" key="1">
    <citation type="journal article" date="2019" name="Int. J. Syst. Evol. Microbiol.">
        <title>The Global Catalogue of Microorganisms (GCM) 10K type strain sequencing project: providing services to taxonomists for standard genome sequencing and annotation.</title>
        <authorList>
            <consortium name="The Broad Institute Genomics Platform"/>
            <consortium name="The Broad Institute Genome Sequencing Center for Infectious Disease"/>
            <person name="Wu L."/>
            <person name="Ma J."/>
        </authorList>
    </citation>
    <scope>NUCLEOTIDE SEQUENCE [LARGE SCALE GENOMIC DNA]</scope>
    <source>
        <strain evidence="3">KCTC 52277</strain>
    </source>
</reference>
<keyword evidence="1" id="KW-1133">Transmembrane helix</keyword>
<feature type="transmembrane region" description="Helical" evidence="1">
    <location>
        <begin position="64"/>
        <end position="85"/>
    </location>
</feature>
<protein>
    <submittedName>
        <fullName evidence="2">Uncharacterized protein</fullName>
    </submittedName>
</protein>
<feature type="transmembrane region" description="Helical" evidence="1">
    <location>
        <begin position="6"/>
        <end position="26"/>
    </location>
</feature>
<keyword evidence="3" id="KW-1185">Reference proteome</keyword>
<dbReference type="EMBL" id="JBHRTD010000017">
    <property type="protein sequence ID" value="MFC3139849.1"/>
    <property type="molecule type" value="Genomic_DNA"/>
</dbReference>
<evidence type="ECO:0000313" key="3">
    <source>
        <dbReference type="Proteomes" id="UP001595621"/>
    </source>
</evidence>
<accession>A0ABV7GEB4</accession>
<feature type="transmembrane region" description="Helical" evidence="1">
    <location>
        <begin position="38"/>
        <end position="58"/>
    </location>
</feature>
<keyword evidence="1" id="KW-0472">Membrane</keyword>
<keyword evidence="1" id="KW-0812">Transmembrane</keyword>
<sequence length="171" mass="19393">MRKLSAALFLIHWPLSIFLMGYFNLYSAWYFSDYALEAELITGLCHLLLTLYGFSVFFPKGKLYVSLFAALVFTFYQTFAFGLGINRYTAKLDLNSDAFIILEKFDSGALSGRNFAQLSLLETRYGLFLSKTVIESYNDVLSGTLTSKNGAIVLTVEHFDKQVTRDYLSKS</sequence>
<gene>
    <name evidence="2" type="ORF">ACFOE0_16920</name>
</gene>
<dbReference type="RefSeq" id="WP_248936339.1">
    <property type="nucleotide sequence ID" value="NZ_JAKILF010000004.1"/>
</dbReference>
<name>A0ABV7GEB4_9GAMM</name>
<proteinExistence type="predicted"/>
<dbReference type="Proteomes" id="UP001595621">
    <property type="component" value="Unassembled WGS sequence"/>
</dbReference>
<comment type="caution">
    <text evidence="2">The sequence shown here is derived from an EMBL/GenBank/DDBJ whole genome shotgun (WGS) entry which is preliminary data.</text>
</comment>
<evidence type="ECO:0000256" key="1">
    <source>
        <dbReference type="SAM" id="Phobius"/>
    </source>
</evidence>
<organism evidence="2 3">
    <name type="scientific">Shewanella submarina</name>
    <dbReference type="NCBI Taxonomy" id="2016376"/>
    <lineage>
        <taxon>Bacteria</taxon>
        <taxon>Pseudomonadati</taxon>
        <taxon>Pseudomonadota</taxon>
        <taxon>Gammaproteobacteria</taxon>
        <taxon>Alteromonadales</taxon>
        <taxon>Shewanellaceae</taxon>
        <taxon>Shewanella</taxon>
    </lineage>
</organism>
<evidence type="ECO:0000313" key="2">
    <source>
        <dbReference type="EMBL" id="MFC3139849.1"/>
    </source>
</evidence>